<sequence length="247" mass="27299">MSIIFRYECRRLMWNRFFFGFLLILLLYGWQVLDEVTILGISHTAPFSPWSFGDYLSRQLPLLWAGTLFLLTFFTSGKARSLSVLTSACPMNPERYAVVRLAAALTGTSLLSFVVLAEAATFYLIRFQWAGWGSLASSALVTLAPPLVFALESGWILGNIRPWLLFAWMAVPIICRFLPLPDALGMWNGSFFSRYPLTLELPDPGFLVPGPVLAVQGALWAAGVILGGIIIFPRKNTSQSPPSSASV</sequence>
<keyword evidence="1" id="KW-0472">Membrane</keyword>
<accession>A0A9D2PY48</accession>
<keyword evidence="1" id="KW-0812">Transmembrane</keyword>
<evidence type="ECO:0000313" key="3">
    <source>
        <dbReference type="Proteomes" id="UP000823863"/>
    </source>
</evidence>
<evidence type="ECO:0000256" key="1">
    <source>
        <dbReference type="SAM" id="Phobius"/>
    </source>
</evidence>
<protein>
    <submittedName>
        <fullName evidence="2">Uncharacterized protein</fullName>
    </submittedName>
</protein>
<comment type="caution">
    <text evidence="2">The sequence shown here is derived from an EMBL/GenBank/DDBJ whole genome shotgun (WGS) entry which is preliminary data.</text>
</comment>
<feature type="transmembrane region" description="Helical" evidence="1">
    <location>
        <begin position="129"/>
        <end position="151"/>
    </location>
</feature>
<reference evidence="2" key="1">
    <citation type="journal article" date="2021" name="PeerJ">
        <title>Extensive microbial diversity within the chicken gut microbiome revealed by metagenomics and culture.</title>
        <authorList>
            <person name="Gilroy R."/>
            <person name="Ravi A."/>
            <person name="Getino M."/>
            <person name="Pursley I."/>
            <person name="Horton D.L."/>
            <person name="Alikhan N.F."/>
            <person name="Baker D."/>
            <person name="Gharbi K."/>
            <person name="Hall N."/>
            <person name="Watson M."/>
            <person name="Adriaenssens E.M."/>
            <person name="Foster-Nyarko E."/>
            <person name="Jarju S."/>
            <person name="Secka A."/>
            <person name="Antonio M."/>
            <person name="Oren A."/>
            <person name="Chaudhuri R.R."/>
            <person name="La Ragione R."/>
            <person name="Hildebrand F."/>
            <person name="Pallen M.J."/>
        </authorList>
    </citation>
    <scope>NUCLEOTIDE SEQUENCE</scope>
    <source>
        <strain evidence="2">CHK198-12963</strain>
    </source>
</reference>
<gene>
    <name evidence="2" type="ORF">H9931_14660</name>
</gene>
<reference evidence="2" key="2">
    <citation type="submission" date="2021-04" db="EMBL/GenBank/DDBJ databases">
        <authorList>
            <person name="Gilroy R."/>
        </authorList>
    </citation>
    <scope>NUCLEOTIDE SEQUENCE</scope>
    <source>
        <strain evidence="2">CHK198-12963</strain>
    </source>
</reference>
<keyword evidence="1" id="KW-1133">Transmembrane helix</keyword>
<dbReference type="AlphaFoldDB" id="A0A9D2PY48"/>
<dbReference type="EMBL" id="DWWB01000088">
    <property type="protein sequence ID" value="HJC67926.1"/>
    <property type="molecule type" value="Genomic_DNA"/>
</dbReference>
<feature type="transmembrane region" description="Helical" evidence="1">
    <location>
        <begin position="207"/>
        <end position="232"/>
    </location>
</feature>
<dbReference type="Proteomes" id="UP000823863">
    <property type="component" value="Unassembled WGS sequence"/>
</dbReference>
<feature type="transmembrane region" description="Helical" evidence="1">
    <location>
        <begin position="58"/>
        <end position="76"/>
    </location>
</feature>
<feature type="transmembrane region" description="Helical" evidence="1">
    <location>
        <begin position="163"/>
        <end position="187"/>
    </location>
</feature>
<evidence type="ECO:0000313" key="2">
    <source>
        <dbReference type="EMBL" id="HJC67926.1"/>
    </source>
</evidence>
<name>A0A9D2PY48_9FIRM</name>
<proteinExistence type="predicted"/>
<feature type="transmembrane region" description="Helical" evidence="1">
    <location>
        <begin position="97"/>
        <end position="117"/>
    </location>
</feature>
<organism evidence="2 3">
    <name type="scientific">Candidatus Enterocloster excrementigallinarum</name>
    <dbReference type="NCBI Taxonomy" id="2838558"/>
    <lineage>
        <taxon>Bacteria</taxon>
        <taxon>Bacillati</taxon>
        <taxon>Bacillota</taxon>
        <taxon>Clostridia</taxon>
        <taxon>Lachnospirales</taxon>
        <taxon>Lachnospiraceae</taxon>
        <taxon>Enterocloster</taxon>
    </lineage>
</organism>